<reference evidence="1 2" key="1">
    <citation type="submission" date="2017-05" db="EMBL/GenBank/DDBJ databases">
        <title>Draft genome sequence of Elsinoe australis.</title>
        <authorList>
            <person name="Cheng Q."/>
        </authorList>
    </citation>
    <scope>NUCLEOTIDE SEQUENCE [LARGE SCALE GENOMIC DNA]</scope>
    <source>
        <strain evidence="1 2">NL1</strain>
    </source>
</reference>
<sequence length="125" mass="14241">MGNVSSLLKKRAPWARLQKPALVSLISFDERGLGDFMHEIAAREPAPTEVEYHAVINVLWKLRLTLPRMTVTVIDADDLELLIKAEAALQNIVRANVHRIIFLFDGMLARRDQMEDMLLCLSCRD</sequence>
<dbReference type="AlphaFoldDB" id="A0A2P7YC25"/>
<comment type="caution">
    <text evidence="1">The sequence shown here is derived from an EMBL/GenBank/DDBJ whole genome shotgun (WGS) entry which is preliminary data.</text>
</comment>
<accession>A0A2P7YC25</accession>
<dbReference type="EMBL" id="NHZQ01000448">
    <property type="protein sequence ID" value="PSK33513.1"/>
    <property type="molecule type" value="Genomic_DNA"/>
</dbReference>
<dbReference type="Proteomes" id="UP000243723">
    <property type="component" value="Unassembled WGS sequence"/>
</dbReference>
<proteinExistence type="predicted"/>
<name>A0A2P7YC25_9PEZI</name>
<organism evidence="1 2">
    <name type="scientific">Elsinoe australis</name>
    <dbReference type="NCBI Taxonomy" id="40998"/>
    <lineage>
        <taxon>Eukaryota</taxon>
        <taxon>Fungi</taxon>
        <taxon>Dikarya</taxon>
        <taxon>Ascomycota</taxon>
        <taxon>Pezizomycotina</taxon>
        <taxon>Dothideomycetes</taxon>
        <taxon>Dothideomycetidae</taxon>
        <taxon>Myriangiales</taxon>
        <taxon>Elsinoaceae</taxon>
        <taxon>Elsinoe</taxon>
    </lineage>
</organism>
<keyword evidence="2" id="KW-1185">Reference proteome</keyword>
<evidence type="ECO:0000313" key="1">
    <source>
        <dbReference type="EMBL" id="PSK33513.1"/>
    </source>
</evidence>
<protein>
    <submittedName>
        <fullName evidence="1">UPF0648 protein</fullName>
    </submittedName>
</protein>
<gene>
    <name evidence="1" type="ORF">B9Z65_7400</name>
</gene>
<evidence type="ECO:0000313" key="2">
    <source>
        <dbReference type="Proteomes" id="UP000243723"/>
    </source>
</evidence>